<comment type="caution">
    <text evidence="2">The sequence shown here is derived from an EMBL/GenBank/DDBJ whole genome shotgun (WGS) entry which is preliminary data.</text>
</comment>
<name>A0A229FU50_9BURK</name>
<accession>A0A229FU50</accession>
<proteinExistence type="predicted"/>
<sequence length="331" mass="36138">MAILPNNLLANKTAISATEILRSSAIAGDPRIDSAIRLDQIAVGKNFKAQILSFQPDGTAVVQLTSKETGKNSATVQMQLPAGLEVGESLELTLLGKSPNLSFGVSGRLPNPEQKFSSLGQLMGQIPNDSTPIKGARPLLKSSLSHPESVDDLPPQLSKAVEMSGTFYESHLKDWLIGQRTTDQIKQEPQNQQSLLRAVIFTDTQEDGMGGTNNSVIPQQLNALEKRSFTWQGELWPGQHFTWQIKDDTPRTPNKSNEPAEKVWQTRMQFHLPHLGEVKASVIIVGNQTQVKLLIGKDSGVARLQDSQQALINTLSALGHDVSSIIIQKDE</sequence>
<organism evidence="2 3">
    <name type="scientific">Polynucleobacter cosmopolitanus</name>
    <dbReference type="NCBI Taxonomy" id="351345"/>
    <lineage>
        <taxon>Bacteria</taxon>
        <taxon>Pseudomonadati</taxon>
        <taxon>Pseudomonadota</taxon>
        <taxon>Betaproteobacteria</taxon>
        <taxon>Burkholderiales</taxon>
        <taxon>Burkholderiaceae</taxon>
        <taxon>Polynucleobacter</taxon>
    </lineage>
</organism>
<dbReference type="OrthoDB" id="5296742at2"/>
<evidence type="ECO:0000313" key="3">
    <source>
        <dbReference type="Proteomes" id="UP000215188"/>
    </source>
</evidence>
<dbReference type="Proteomes" id="UP000215188">
    <property type="component" value="Unassembled WGS sequence"/>
</dbReference>
<dbReference type="AlphaFoldDB" id="A0A229FU50"/>
<dbReference type="InterPro" id="IPR021136">
    <property type="entry name" value="Flagellar_hook_control-like_C"/>
</dbReference>
<reference evidence="2 3" key="1">
    <citation type="submission" date="2017-06" db="EMBL/GenBank/DDBJ databases">
        <title>Reclassification of a Polynucleobacter cosmopolitanus strain isolated from tropical Lake Victoria as Polynucleobacter victoriensis comb. nov.</title>
        <authorList>
            <person name="Hahn M.W."/>
        </authorList>
    </citation>
    <scope>NUCLEOTIDE SEQUENCE [LARGE SCALE GENOMIC DNA]</scope>
    <source>
        <strain evidence="2 3">MWH-MoIso2</strain>
    </source>
</reference>
<evidence type="ECO:0000313" key="2">
    <source>
        <dbReference type="EMBL" id="OXL15547.1"/>
    </source>
</evidence>
<dbReference type="EMBL" id="NJGG01000001">
    <property type="protein sequence ID" value="OXL15547.1"/>
    <property type="molecule type" value="Genomic_DNA"/>
</dbReference>
<gene>
    <name evidence="2" type="ORF">AOC33_00135</name>
</gene>
<protein>
    <recommendedName>
        <fullName evidence="1">Flagellar hook-length control protein-like C-terminal domain-containing protein</fullName>
    </recommendedName>
</protein>
<keyword evidence="3" id="KW-1185">Reference proteome</keyword>
<dbReference type="Pfam" id="PF02120">
    <property type="entry name" value="Flg_hook"/>
    <property type="match status" value="1"/>
</dbReference>
<evidence type="ECO:0000259" key="1">
    <source>
        <dbReference type="Pfam" id="PF02120"/>
    </source>
</evidence>
<dbReference type="RefSeq" id="WP_089514586.1">
    <property type="nucleotide sequence ID" value="NZ_NJGG01000001.1"/>
</dbReference>
<feature type="domain" description="Flagellar hook-length control protein-like C-terminal" evidence="1">
    <location>
        <begin position="257"/>
        <end position="328"/>
    </location>
</feature>